<dbReference type="GO" id="GO:0005834">
    <property type="term" value="C:heterotrimeric G-protein complex"/>
    <property type="evidence" value="ECO:0007669"/>
    <property type="project" value="TreeGrafter"/>
</dbReference>
<dbReference type="PANTHER" id="PTHR10218">
    <property type="entry name" value="GTP-BINDING PROTEIN ALPHA SUBUNIT"/>
    <property type="match status" value="1"/>
</dbReference>
<dbReference type="Pfam" id="PF00503">
    <property type="entry name" value="G-alpha"/>
    <property type="match status" value="1"/>
</dbReference>
<dbReference type="OrthoDB" id="5817230at2759"/>
<comment type="caution">
    <text evidence="8">The sequence shown here is derived from an EMBL/GenBank/DDBJ whole genome shotgun (WGS) entry which is preliminary data.</text>
</comment>
<keyword evidence="6" id="KW-0460">Magnesium</keyword>
<dbReference type="InterPro" id="IPR001019">
    <property type="entry name" value="Gprotein_alpha_su"/>
</dbReference>
<dbReference type="PANTHER" id="PTHR10218:SF360">
    <property type="entry name" value="GUANINE NUCLEOTIDE-BINDING PROTEIN SUBUNIT ALPHA HOMOLOG"/>
    <property type="match status" value="1"/>
</dbReference>
<name>A0A8H5D4B1_9AGAR</name>
<dbReference type="GO" id="GO:0005737">
    <property type="term" value="C:cytoplasm"/>
    <property type="evidence" value="ECO:0007669"/>
    <property type="project" value="TreeGrafter"/>
</dbReference>
<keyword evidence="4" id="KW-0807">Transducer</keyword>
<feature type="binding site" evidence="5">
    <location>
        <begin position="420"/>
        <end position="423"/>
    </location>
    <ligand>
        <name>GTP</name>
        <dbReference type="ChEBI" id="CHEBI:37565"/>
    </ligand>
</feature>
<dbReference type="SUPFAM" id="SSF47895">
    <property type="entry name" value="Transducin (alpha subunit), insertion domain"/>
    <property type="match status" value="1"/>
</dbReference>
<dbReference type="PRINTS" id="PR00318">
    <property type="entry name" value="GPROTEINA"/>
</dbReference>
<dbReference type="GO" id="GO:0007188">
    <property type="term" value="P:adenylate cyclase-modulating G protein-coupled receptor signaling pathway"/>
    <property type="evidence" value="ECO:0007669"/>
    <property type="project" value="TreeGrafter"/>
</dbReference>
<evidence type="ECO:0000256" key="7">
    <source>
        <dbReference type="SAM" id="MobiDB-lite"/>
    </source>
</evidence>
<gene>
    <name evidence="8" type="ORF">D9756_006129</name>
</gene>
<dbReference type="Gene3D" id="3.40.50.300">
    <property type="entry name" value="P-loop containing nucleotide triphosphate hydrolases"/>
    <property type="match status" value="2"/>
</dbReference>
<dbReference type="InterPro" id="IPR011025">
    <property type="entry name" value="GproteinA_insert"/>
</dbReference>
<protein>
    <recommendedName>
        <fullName evidence="10">G-alpha-domain-containing protein</fullName>
    </recommendedName>
</protein>
<evidence type="ECO:0000256" key="4">
    <source>
        <dbReference type="ARBA" id="ARBA00023224"/>
    </source>
</evidence>
<evidence type="ECO:0008006" key="10">
    <source>
        <dbReference type="Google" id="ProtNLM"/>
    </source>
</evidence>
<dbReference type="Gene3D" id="1.10.400.10">
    <property type="entry name" value="GI Alpha 1, domain 2-like"/>
    <property type="match status" value="1"/>
</dbReference>
<dbReference type="GO" id="GO:0005525">
    <property type="term" value="F:GTP binding"/>
    <property type="evidence" value="ECO:0007669"/>
    <property type="project" value="UniProtKB-KW"/>
</dbReference>
<dbReference type="FunFam" id="3.40.50.300:FF:000692">
    <property type="entry name" value="Guanine nucleotide-binding protein subunit alpha"/>
    <property type="match status" value="1"/>
</dbReference>
<proteinExistence type="predicted"/>
<dbReference type="PROSITE" id="PS51882">
    <property type="entry name" value="G_ALPHA"/>
    <property type="match status" value="1"/>
</dbReference>
<feature type="region of interest" description="Disordered" evidence="7">
    <location>
        <begin position="84"/>
        <end position="103"/>
    </location>
</feature>
<organism evidence="8 9">
    <name type="scientific">Leucocoprinus leucothites</name>
    <dbReference type="NCBI Taxonomy" id="201217"/>
    <lineage>
        <taxon>Eukaryota</taxon>
        <taxon>Fungi</taxon>
        <taxon>Dikarya</taxon>
        <taxon>Basidiomycota</taxon>
        <taxon>Agaricomycotina</taxon>
        <taxon>Agaricomycetes</taxon>
        <taxon>Agaricomycetidae</taxon>
        <taxon>Agaricales</taxon>
        <taxon>Agaricineae</taxon>
        <taxon>Agaricaceae</taxon>
        <taxon>Leucocoprinus</taxon>
    </lineage>
</organism>
<dbReference type="EMBL" id="JAACJO010000011">
    <property type="protein sequence ID" value="KAF5352854.1"/>
    <property type="molecule type" value="Genomic_DNA"/>
</dbReference>
<evidence type="ECO:0000313" key="8">
    <source>
        <dbReference type="EMBL" id="KAF5352854.1"/>
    </source>
</evidence>
<evidence type="ECO:0000256" key="3">
    <source>
        <dbReference type="ARBA" id="ARBA00023134"/>
    </source>
</evidence>
<dbReference type="GO" id="GO:0001664">
    <property type="term" value="F:G protein-coupled receptor binding"/>
    <property type="evidence" value="ECO:0007669"/>
    <property type="project" value="TreeGrafter"/>
</dbReference>
<keyword evidence="9" id="KW-1185">Reference proteome</keyword>
<evidence type="ECO:0000313" key="9">
    <source>
        <dbReference type="Proteomes" id="UP000559027"/>
    </source>
</evidence>
<accession>A0A8H5D4B1</accession>
<keyword evidence="2 5" id="KW-0547">Nucleotide-binding</keyword>
<dbReference type="AlphaFoldDB" id="A0A8H5D4B1"/>
<sequence>MQSLHKEHIERKKARPEVNVLLLGQSESGKSTTLKQFQLLYSPAAFHSERIAWRAVIYLNLPLFSLRPFRRILEALAPELDQLDEHDDLDSGEAETDIVISSNGRPPSAILDTRVANYEDYRRRLAPLIELEERLTHLLAAPDEDDSTHPASARPSWEGVRSHFSSELVNGFTGRPTPTITIPSRMSPHVVRSVSAGGHDSRAKEVAVRSGEWKRAFQRRLGYKSKSPKTPKSGEIEGWWEDPDDPVHTLHSCARAMQELWADPQVRQRLREKRLRLEESSGFYLDEIHRITAKKYIPTDGKSRATLVEIFLSDMSGGASLADVLKARLKTTGVVEHTFVVNVGHNKGTQWRIYDVGGARGQRQAWAPYFDDVNAIIFLAPISAFDQDPRINRLEDSLLLWKSLVSNPLLARVNIILFLNKCDLLQAKLEAGVRLSHHMYTYGDRPNDYESVSKSSHRQDFRNKFGALHMSYSLNKEREPYIHFTAVTDTRKTATIISSVRDIIIRNNLRAMRLEIIHHAVSMADEEPEEVINLSNPHLPSTPPALHTIFIHTYTTTNVPYTTSYPISSLLRVDRHLYTFPLFTFWDLDYHRTTPPSVQKQLYRTLAYIRFLLLLFAKPRFRVLVISFPRPWEHKCGEADNVQESAQDGSHLPSG</sequence>
<dbReference type="InterPro" id="IPR027417">
    <property type="entry name" value="P-loop_NTPase"/>
</dbReference>
<dbReference type="SUPFAM" id="SSF52540">
    <property type="entry name" value="P-loop containing nucleoside triphosphate hydrolases"/>
    <property type="match status" value="1"/>
</dbReference>
<dbReference type="GO" id="GO:0003924">
    <property type="term" value="F:GTPase activity"/>
    <property type="evidence" value="ECO:0007669"/>
    <property type="project" value="InterPro"/>
</dbReference>
<keyword evidence="3 5" id="KW-0342">GTP-binding</keyword>
<feature type="binding site" evidence="6">
    <location>
        <position position="331"/>
    </location>
    <ligand>
        <name>Mg(2+)</name>
        <dbReference type="ChEBI" id="CHEBI:18420"/>
    </ligand>
</feature>
<dbReference type="Proteomes" id="UP000559027">
    <property type="component" value="Unassembled WGS sequence"/>
</dbReference>
<evidence type="ECO:0000256" key="6">
    <source>
        <dbReference type="PIRSR" id="PIRSR601019-2"/>
    </source>
</evidence>
<reference evidence="8 9" key="1">
    <citation type="journal article" date="2020" name="ISME J.">
        <title>Uncovering the hidden diversity of litter-decomposition mechanisms in mushroom-forming fungi.</title>
        <authorList>
            <person name="Floudas D."/>
            <person name="Bentzer J."/>
            <person name="Ahren D."/>
            <person name="Johansson T."/>
            <person name="Persson P."/>
            <person name="Tunlid A."/>
        </authorList>
    </citation>
    <scope>NUCLEOTIDE SEQUENCE [LARGE SCALE GENOMIC DNA]</scope>
    <source>
        <strain evidence="8 9">CBS 146.42</strain>
    </source>
</reference>
<keyword evidence="1 6" id="KW-0479">Metal-binding</keyword>
<dbReference type="GO" id="GO:0046872">
    <property type="term" value="F:metal ion binding"/>
    <property type="evidence" value="ECO:0007669"/>
    <property type="project" value="UniProtKB-KW"/>
</dbReference>
<evidence type="ECO:0000256" key="1">
    <source>
        <dbReference type="ARBA" id="ARBA00022723"/>
    </source>
</evidence>
<evidence type="ECO:0000256" key="5">
    <source>
        <dbReference type="PIRSR" id="PIRSR601019-1"/>
    </source>
</evidence>
<dbReference type="GO" id="GO:0031683">
    <property type="term" value="F:G-protein beta/gamma-subunit complex binding"/>
    <property type="evidence" value="ECO:0007669"/>
    <property type="project" value="InterPro"/>
</dbReference>
<feature type="compositionally biased region" description="Acidic residues" evidence="7">
    <location>
        <begin position="84"/>
        <end position="96"/>
    </location>
</feature>
<evidence type="ECO:0000256" key="2">
    <source>
        <dbReference type="ARBA" id="ARBA00022741"/>
    </source>
</evidence>
<feature type="binding site" evidence="5">
    <location>
        <begin position="325"/>
        <end position="331"/>
    </location>
    <ligand>
        <name>GTP</name>
        <dbReference type="ChEBI" id="CHEBI:37565"/>
    </ligand>
</feature>
<dbReference type="SMART" id="SM00275">
    <property type="entry name" value="G_alpha"/>
    <property type="match status" value="1"/>
</dbReference>